<reference evidence="2 3" key="1">
    <citation type="journal article" date="2016" name="Microbiol. Immunol.">
        <title>Complete genome sequence of Streptococcus troglodytae TKU31 isolated from the oral cavity of a chimpanzee (Pan troglodytes).</title>
        <authorList>
            <person name="Okamoto M."/>
            <person name="Naito M."/>
            <person name="Miyanohara M."/>
            <person name="Imai S."/>
            <person name="Nomura Y."/>
            <person name="Saito W."/>
            <person name="Momoi Y."/>
            <person name="Takada K."/>
            <person name="Miyabe-Nishiwaki T."/>
            <person name="Tomonaga M."/>
            <person name="Hanada N."/>
        </authorList>
    </citation>
    <scope>NUCLEOTIDE SEQUENCE [LARGE SCALE GENOMIC DNA]</scope>
    <source>
        <strain evidence="3">TKU 31</strain>
    </source>
</reference>
<keyword evidence="1" id="KW-0472">Membrane</keyword>
<keyword evidence="1" id="KW-1133">Transmembrane helix</keyword>
<name>A0A1L7LGV0_9STRE</name>
<keyword evidence="3" id="KW-1185">Reference proteome</keyword>
<organism evidence="2 3">
    <name type="scientific">Streptococcus troglodytae</name>
    <dbReference type="NCBI Taxonomy" id="1111760"/>
    <lineage>
        <taxon>Bacteria</taxon>
        <taxon>Bacillati</taxon>
        <taxon>Bacillota</taxon>
        <taxon>Bacilli</taxon>
        <taxon>Lactobacillales</taxon>
        <taxon>Streptococcaceae</taxon>
        <taxon>Streptococcus</taxon>
    </lineage>
</organism>
<evidence type="ECO:0000313" key="3">
    <source>
        <dbReference type="Proteomes" id="UP000217758"/>
    </source>
</evidence>
<protein>
    <submittedName>
        <fullName evidence="2">Uncharacterized protein</fullName>
    </submittedName>
</protein>
<keyword evidence="1" id="KW-0812">Transmembrane</keyword>
<evidence type="ECO:0000313" key="2">
    <source>
        <dbReference type="EMBL" id="BAQ23423.1"/>
    </source>
</evidence>
<gene>
    <name evidence="2" type="ORF">SRT_01620</name>
</gene>
<evidence type="ECO:0000256" key="1">
    <source>
        <dbReference type="SAM" id="Phobius"/>
    </source>
</evidence>
<accession>A0A1L7LGV0</accession>
<proteinExistence type="predicted"/>
<dbReference type="Proteomes" id="UP000217758">
    <property type="component" value="Chromosome"/>
</dbReference>
<dbReference type="EMBL" id="AP014612">
    <property type="protein sequence ID" value="BAQ23423.1"/>
    <property type="molecule type" value="Genomic_DNA"/>
</dbReference>
<dbReference type="AlphaFoldDB" id="A0A1L7LGV0"/>
<sequence>MYAVIIAIQIFAVYRNWSQGSFGYDGHIYLTGEKAMSLLFMLTFAVIFLVTAYKTIRDKREGE</sequence>
<feature type="transmembrane region" description="Helical" evidence="1">
    <location>
        <begin position="35"/>
        <end position="53"/>
    </location>
</feature>
<dbReference type="KEGG" id="strg:SRT_01620"/>